<dbReference type="Proteomes" id="UP000183868">
    <property type="component" value="Chromosome"/>
</dbReference>
<dbReference type="EMBL" id="CM001402">
    <property type="protein sequence ID" value="EHO43012.1"/>
    <property type="molecule type" value="Genomic_DNA"/>
</dbReference>
<accession>H1XWA7</accession>
<evidence type="ECO:0000313" key="2">
    <source>
        <dbReference type="EMBL" id="EHO43012.1"/>
    </source>
</evidence>
<dbReference type="Proteomes" id="UP000004671">
    <property type="component" value="Chromosome"/>
</dbReference>
<gene>
    <name evidence="1" type="ORF">Cabys_2323</name>
    <name evidence="2" type="ORF">Calab_3412</name>
</gene>
<dbReference type="EMBL" id="CP018099">
    <property type="protein sequence ID" value="APF19072.1"/>
    <property type="molecule type" value="Genomic_DNA"/>
</dbReference>
<dbReference type="HOGENOM" id="CLU_003627_0_0_0"/>
<organism evidence="2 3">
    <name type="scientific">Caldithrix abyssi DSM 13497</name>
    <dbReference type="NCBI Taxonomy" id="880073"/>
    <lineage>
        <taxon>Bacteria</taxon>
        <taxon>Pseudomonadati</taxon>
        <taxon>Calditrichota</taxon>
        <taxon>Calditrichia</taxon>
        <taxon>Calditrichales</taxon>
        <taxon>Calditrichaceae</taxon>
        <taxon>Caldithrix</taxon>
    </lineage>
</organism>
<dbReference type="OrthoDB" id="9757917at2"/>
<evidence type="ECO:0008006" key="5">
    <source>
        <dbReference type="Google" id="ProtNLM"/>
    </source>
</evidence>
<dbReference type="KEGG" id="caby:Cabys_2323"/>
<evidence type="ECO:0000313" key="1">
    <source>
        <dbReference type="EMBL" id="APF19072.1"/>
    </source>
</evidence>
<dbReference type="RefSeq" id="WP_006930471.1">
    <property type="nucleotide sequence ID" value="NZ_CM001402.1"/>
</dbReference>
<reference evidence="1 4" key="2">
    <citation type="submission" date="2016-11" db="EMBL/GenBank/DDBJ databases">
        <title>Genomic analysis of Caldithrix abyssi and proposal of a novel bacterial phylum Caldithrichaeota.</title>
        <authorList>
            <person name="Kublanov I."/>
            <person name="Sigalova O."/>
            <person name="Gavrilov S."/>
            <person name="Lebedinsky A."/>
            <person name="Ivanova N."/>
            <person name="Daum C."/>
            <person name="Reddy T."/>
            <person name="Klenk H.P."/>
            <person name="Goker M."/>
            <person name="Reva O."/>
            <person name="Miroshnichenko M."/>
            <person name="Kyprides N."/>
            <person name="Woyke T."/>
            <person name="Gelfand M."/>
        </authorList>
    </citation>
    <scope>NUCLEOTIDE SEQUENCE [LARGE SCALE GENOMIC DNA]</scope>
    <source>
        <strain evidence="1 4">LF13</strain>
    </source>
</reference>
<reference evidence="2 3" key="1">
    <citation type="submission" date="2011-09" db="EMBL/GenBank/DDBJ databases">
        <title>The permanent draft genome of Caldithrix abyssi DSM 13497.</title>
        <authorList>
            <consortium name="US DOE Joint Genome Institute (JGI-PGF)"/>
            <person name="Lucas S."/>
            <person name="Han J."/>
            <person name="Lapidus A."/>
            <person name="Bruce D."/>
            <person name="Goodwin L."/>
            <person name="Pitluck S."/>
            <person name="Peters L."/>
            <person name="Kyrpides N."/>
            <person name="Mavromatis K."/>
            <person name="Ivanova N."/>
            <person name="Mikhailova N."/>
            <person name="Chertkov O."/>
            <person name="Detter J.C."/>
            <person name="Tapia R."/>
            <person name="Han C."/>
            <person name="Land M."/>
            <person name="Hauser L."/>
            <person name="Markowitz V."/>
            <person name="Cheng J.-F."/>
            <person name="Hugenholtz P."/>
            <person name="Woyke T."/>
            <person name="Wu D."/>
            <person name="Spring S."/>
            <person name="Brambilla E."/>
            <person name="Klenk H.-P."/>
            <person name="Eisen J.A."/>
        </authorList>
    </citation>
    <scope>NUCLEOTIDE SEQUENCE [LARGE SCALE GENOMIC DNA]</scope>
    <source>
        <strain evidence="2 3">DSM 13497</strain>
    </source>
</reference>
<dbReference type="InParanoid" id="H1XWA7"/>
<evidence type="ECO:0000313" key="3">
    <source>
        <dbReference type="Proteomes" id="UP000004671"/>
    </source>
</evidence>
<keyword evidence="3" id="KW-1185">Reference proteome</keyword>
<dbReference type="PaxDb" id="880073-Calab_3412"/>
<proteinExistence type="predicted"/>
<name>H1XWA7_CALAY</name>
<evidence type="ECO:0000313" key="4">
    <source>
        <dbReference type="Proteomes" id="UP000183868"/>
    </source>
</evidence>
<dbReference type="eggNOG" id="COG5635">
    <property type="taxonomic scope" value="Bacteria"/>
</dbReference>
<sequence length="1411" mass="161323">MMQDFDFQQIAPRLGGKRESFEELCCQLARRSLPKDANYVRLYGAGGDGGVECFADLPDGTRIGWQAKFVFDVNSLIRQLDSSLATALQIHPTLTHYIVCFPFDLTGSTGRQGRSGQGKFEEWRNKRESEAIATGRDLTIEAWPASKIRSLLLNLDVSGGLRIYFFDKTVLTEEWFWNHLESVKASAGPRYNPELNVETDLYRWFAAFGRTPVFLQQLNNNLKACQDAFKKLAVSVERTGSDGLSPAWPENLREHAHSLLKRIETFLSTCDSLEKTDRSEIYSRCIQQLDEILENLESLEPLLIEYLEAKYPDWKGRIDAPGFRQFMAEYMVSFPTANLDDLRNAIKVFRDFQEWLQSPEGFLAYNRAFVLTGEAGVGKTHGVCDVAFARLQDGLLTCVFLGHQFGGEPDPWSRFLESLGLSITLGKEGLLDALNSAVEASGYPLMLCIDAINETHPLQYWRNHLAEIVHAVQTRPYLRLCITCRTPYVPYCLPDGFCVPRVEYRGFEGIERYACQKFFEFYGLKPPITPILQPELKNPLYLRLVCETLRGRGLDRLPTGWHGLVPVIRAFIEEKEKQFVIEHETSPQANIVGGSLQAISRAIADSGNSAIRWSDALKVIATERPQTNNLPVLEWLIGHGLLIEDAPDTPDPLGEEGTVRPAFERLGDFLIADELLSKVPSNQIERAFHPEGSLSFLVKDLKAISMNSGLLSVLSILIPEKHPGVELPDLVDDDIIRTELLKVTINSLVWRHPETFSSATEHLVLEGLAQGDMSYATMDSVLSVAWQPSRIDAFWVDTLLRAKPMAKRDAYWCGYLHEQYESAGVVKRLIDAAFELPLSDIEIEIAERWSTLLVWFTAAADRRVKDWATRALVALFVHKPEIIPGVLTRFLYCDDDTIRERALLSCYGALILTRDAGAIKDVIKETYHAFQDNPAAFNNALIRDHIRCIGELADQLGVLSGGYDPALITTQPISSEWPLEIPPEEQVEKWSKLVHFWPNEFLSDFFKYSMECLRPWKHAVSKTDMGKWILQRIARDFGYADSGCENYDHYMLSKYGGGRAKPVWAERIGKKYQWIAMYQLASRLHDNVERRRDSWEPEPLRTPLILLEERKMDPTLPLKIAASKRNANIWWIRTSVNLQVSEHLEDEAWVNLEEDVPRLEDLLQSFEYASQRWQLLVAYPSWDNRKEDDDFDALYRRVWIHLAGYLVPKEQAERAFVALRKRNFFGKWMPEGAMWLYGFAGEYPWATPFNTEPEEWHGLGGSEHKLPFECMPTWNEIAAEWEYDVSFPENRYFLVPARIFFEPGDLWWNGQAGYRLINGRTIFRDPSLTQEGPRSLIVDFDDLIIRLKKLGLNIIWTLLGEKIIIGGVHSKPTPQCTFSQIARLKEDGTIEFCDMVFFDDYDENKGPLHLE</sequence>
<protein>
    <recommendedName>
        <fullName evidence="5">ATP-binding protein</fullName>
    </recommendedName>
</protein>